<dbReference type="Proteomes" id="UP000218399">
    <property type="component" value="Unassembled WGS sequence"/>
</dbReference>
<evidence type="ECO:0000256" key="3">
    <source>
        <dbReference type="ARBA" id="ARBA00022553"/>
    </source>
</evidence>
<dbReference type="GO" id="GO:0046983">
    <property type="term" value="F:protein dimerization activity"/>
    <property type="evidence" value="ECO:0007669"/>
    <property type="project" value="InterPro"/>
</dbReference>
<gene>
    <name evidence="11" type="ORF">B1526_1073</name>
</gene>
<feature type="transmembrane region" description="Helical" evidence="9">
    <location>
        <begin position="82"/>
        <end position="99"/>
    </location>
</feature>
<dbReference type="EC" id="2.7.13.3" evidence="2"/>
<dbReference type="Gene3D" id="1.20.5.1930">
    <property type="match status" value="1"/>
</dbReference>
<keyword evidence="8" id="KW-0902">Two-component regulatory system</keyword>
<evidence type="ECO:0000256" key="2">
    <source>
        <dbReference type="ARBA" id="ARBA00012438"/>
    </source>
</evidence>
<dbReference type="InterPro" id="IPR011712">
    <property type="entry name" value="Sig_transdc_His_kin_sub3_dim/P"/>
</dbReference>
<dbReference type="AlphaFoldDB" id="A0A2A2EEZ4"/>
<name>A0A2A2EEZ4_9BIFI</name>
<feature type="transmembrane region" description="Helical" evidence="9">
    <location>
        <begin position="130"/>
        <end position="152"/>
    </location>
</feature>
<evidence type="ECO:0000256" key="6">
    <source>
        <dbReference type="ARBA" id="ARBA00022777"/>
    </source>
</evidence>
<dbReference type="GO" id="GO:0016020">
    <property type="term" value="C:membrane"/>
    <property type="evidence" value="ECO:0007669"/>
    <property type="project" value="InterPro"/>
</dbReference>
<organism evidence="11 12">
    <name type="scientific">Bifidobacterium criceti</name>
    <dbReference type="NCBI Taxonomy" id="1960969"/>
    <lineage>
        <taxon>Bacteria</taxon>
        <taxon>Bacillati</taxon>
        <taxon>Actinomycetota</taxon>
        <taxon>Actinomycetes</taxon>
        <taxon>Bifidobacteriales</taxon>
        <taxon>Bifidobacteriaceae</taxon>
        <taxon>Bifidobacterium</taxon>
    </lineage>
</organism>
<dbReference type="InterPro" id="IPR036890">
    <property type="entry name" value="HATPase_C_sf"/>
</dbReference>
<evidence type="ECO:0000256" key="4">
    <source>
        <dbReference type="ARBA" id="ARBA00022679"/>
    </source>
</evidence>
<proteinExistence type="predicted"/>
<dbReference type="OrthoDB" id="3240533at2"/>
<dbReference type="EMBL" id="MVOH01000013">
    <property type="protein sequence ID" value="PAU67601.1"/>
    <property type="molecule type" value="Genomic_DNA"/>
</dbReference>
<evidence type="ECO:0000259" key="10">
    <source>
        <dbReference type="Pfam" id="PF07730"/>
    </source>
</evidence>
<dbReference type="PANTHER" id="PTHR24421">
    <property type="entry name" value="NITRATE/NITRITE SENSOR PROTEIN NARX-RELATED"/>
    <property type="match status" value="1"/>
</dbReference>
<evidence type="ECO:0000256" key="7">
    <source>
        <dbReference type="ARBA" id="ARBA00022840"/>
    </source>
</evidence>
<keyword evidence="3" id="KW-0597">Phosphoprotein</keyword>
<keyword evidence="9" id="KW-0472">Membrane</keyword>
<keyword evidence="12" id="KW-1185">Reference proteome</keyword>
<dbReference type="Pfam" id="PF07730">
    <property type="entry name" value="HisKA_3"/>
    <property type="match status" value="1"/>
</dbReference>
<keyword evidence="7" id="KW-0067">ATP-binding</keyword>
<protein>
    <recommendedName>
        <fullName evidence="2">histidine kinase</fullName>
        <ecNumber evidence="2">2.7.13.3</ecNumber>
    </recommendedName>
</protein>
<accession>A0A2A2EEZ4</accession>
<keyword evidence="4" id="KW-0808">Transferase</keyword>
<keyword evidence="6 11" id="KW-0418">Kinase</keyword>
<reference evidence="11 12" key="1">
    <citation type="journal article" date="2017" name="ISME J.">
        <title>Unveiling bifidobacterial biogeography across the mammalian branch of the tree of life.</title>
        <authorList>
            <person name="Milani C."/>
            <person name="Mangifesta M."/>
            <person name="Mancabelli L."/>
            <person name="Lugli G.A."/>
            <person name="James K."/>
            <person name="Duranti S."/>
            <person name="Turroni F."/>
            <person name="Ferrario C."/>
            <person name="Ossiprandi M.C."/>
            <person name="van Sinderen D."/>
            <person name="Ventura M."/>
        </authorList>
    </citation>
    <scope>NUCLEOTIDE SEQUENCE [LARGE SCALE GENOMIC DNA]</scope>
    <source>
        <strain evidence="12">Ham19E</strain>
    </source>
</reference>
<keyword evidence="9" id="KW-1133">Transmembrane helix</keyword>
<feature type="transmembrane region" description="Helical" evidence="9">
    <location>
        <begin position="45"/>
        <end position="70"/>
    </location>
</feature>
<evidence type="ECO:0000313" key="11">
    <source>
        <dbReference type="EMBL" id="PAU67601.1"/>
    </source>
</evidence>
<dbReference type="InterPro" id="IPR050482">
    <property type="entry name" value="Sensor_HK_TwoCompSys"/>
</dbReference>
<evidence type="ECO:0000256" key="9">
    <source>
        <dbReference type="SAM" id="Phobius"/>
    </source>
</evidence>
<evidence type="ECO:0000256" key="5">
    <source>
        <dbReference type="ARBA" id="ARBA00022741"/>
    </source>
</evidence>
<keyword evidence="5" id="KW-0547">Nucleotide-binding</keyword>
<dbReference type="GO" id="GO:0005524">
    <property type="term" value="F:ATP binding"/>
    <property type="evidence" value="ECO:0007669"/>
    <property type="project" value="UniProtKB-KW"/>
</dbReference>
<sequence length="398" mass="44110">MTSKQRGTRRIQHPYTAFFIFVFSLLFEMNVWVYAVPEPPPATLVWLMLAQVIVVGCYWFPVGASAAVLLLNGVGEYAIPGYGQFTAYFLFLAVVLVSYRTSTRIAATLWLVMVAYTCIETGVKPGSFSTYGCTAFCMVYLIMVIVGRFLAWNDRRNVQLRRTVELEAKVRQLESNQYLAAYLHDALSQELALIAMEVQLRNADPSKSDDERWERVGEYAGNALGDLREIIMQLRNDSMSLRLSDSQDEDIATVLNNQGRAGDELLHQHGFTGGTDVAVMCNADVHDRDINGLITLICHEIYTNILKHGDAAGRYQVRMKETATHVHIVYENDVAESGAGKIQGGNGIRVLRSLITSMGGTFSYERADGVWKGLVDLPVGGDEHVHSARAVNARSAAA</sequence>
<keyword evidence="9" id="KW-0812">Transmembrane</keyword>
<dbReference type="GO" id="GO:0000155">
    <property type="term" value="F:phosphorelay sensor kinase activity"/>
    <property type="evidence" value="ECO:0007669"/>
    <property type="project" value="InterPro"/>
</dbReference>
<dbReference type="Gene3D" id="3.30.565.10">
    <property type="entry name" value="Histidine kinase-like ATPase, C-terminal domain"/>
    <property type="match status" value="1"/>
</dbReference>
<evidence type="ECO:0000256" key="1">
    <source>
        <dbReference type="ARBA" id="ARBA00000085"/>
    </source>
</evidence>
<feature type="transmembrane region" description="Helical" evidence="9">
    <location>
        <begin position="105"/>
        <end position="123"/>
    </location>
</feature>
<dbReference type="PANTHER" id="PTHR24421:SF10">
    <property type="entry name" value="NITRATE_NITRITE SENSOR PROTEIN NARQ"/>
    <property type="match status" value="1"/>
</dbReference>
<comment type="caution">
    <text evidence="11">The sequence shown here is derived from an EMBL/GenBank/DDBJ whole genome shotgun (WGS) entry which is preliminary data.</text>
</comment>
<feature type="domain" description="Signal transduction histidine kinase subgroup 3 dimerisation and phosphoacceptor" evidence="10">
    <location>
        <begin position="180"/>
        <end position="237"/>
    </location>
</feature>
<evidence type="ECO:0000256" key="8">
    <source>
        <dbReference type="ARBA" id="ARBA00023012"/>
    </source>
</evidence>
<evidence type="ECO:0000313" key="12">
    <source>
        <dbReference type="Proteomes" id="UP000218399"/>
    </source>
</evidence>
<comment type="catalytic activity">
    <reaction evidence="1">
        <text>ATP + protein L-histidine = ADP + protein N-phospho-L-histidine.</text>
        <dbReference type="EC" id="2.7.13.3"/>
    </reaction>
</comment>